<dbReference type="Pfam" id="PF08327">
    <property type="entry name" value="AHSA1"/>
    <property type="match status" value="1"/>
</dbReference>
<sequence length="153" mass="17102">MEYGTIEREIHIDAAPEVVYEVVTKPEHIAQWWGFDASFPAVPGGNGRMVRQPRDGTGTLVVRIHVVAADAPRRFVFRWGHPENQPATPRNSFLVTVELVPSDGGTLLRLTEAGFREIGWEAAQLEAYYRRHRAGWNLHVSNLAAYAAGLVRS</sequence>
<dbReference type="InterPro" id="IPR013538">
    <property type="entry name" value="ASHA1/2-like_C"/>
</dbReference>
<dbReference type="Proteomes" id="UP000255082">
    <property type="component" value="Unassembled WGS sequence"/>
</dbReference>
<protein>
    <submittedName>
        <fullName evidence="3">Activator of Hsp90 ATPase homolog 1-like protein</fullName>
    </submittedName>
</protein>
<evidence type="ECO:0000313" key="4">
    <source>
        <dbReference type="Proteomes" id="UP000255082"/>
    </source>
</evidence>
<proteinExistence type="inferred from homology"/>
<dbReference type="RefSeq" id="WP_062965222.1">
    <property type="nucleotide sequence ID" value="NZ_JAJFOE010000001.1"/>
</dbReference>
<organism evidence="3 4">
    <name type="scientific">Nocardia africana</name>
    <dbReference type="NCBI Taxonomy" id="134964"/>
    <lineage>
        <taxon>Bacteria</taxon>
        <taxon>Bacillati</taxon>
        <taxon>Actinomycetota</taxon>
        <taxon>Actinomycetes</taxon>
        <taxon>Mycobacteriales</taxon>
        <taxon>Nocardiaceae</taxon>
        <taxon>Nocardia</taxon>
    </lineage>
</organism>
<dbReference type="Gene3D" id="3.30.530.20">
    <property type="match status" value="1"/>
</dbReference>
<dbReference type="SUPFAM" id="SSF55961">
    <property type="entry name" value="Bet v1-like"/>
    <property type="match status" value="1"/>
</dbReference>
<dbReference type="InterPro" id="IPR023393">
    <property type="entry name" value="START-like_dom_sf"/>
</dbReference>
<name>A0A378WWH6_9NOCA</name>
<comment type="similarity">
    <text evidence="1">Belongs to the AHA1 family.</text>
</comment>
<evidence type="ECO:0000259" key="2">
    <source>
        <dbReference type="Pfam" id="PF08327"/>
    </source>
</evidence>
<evidence type="ECO:0000256" key="1">
    <source>
        <dbReference type="ARBA" id="ARBA00006817"/>
    </source>
</evidence>
<dbReference type="EMBL" id="UGRU01000001">
    <property type="protein sequence ID" value="SUA44801.1"/>
    <property type="molecule type" value="Genomic_DNA"/>
</dbReference>
<gene>
    <name evidence="3" type="ORF">NCTC13184_03321</name>
</gene>
<reference evidence="3 4" key="1">
    <citation type="submission" date="2018-06" db="EMBL/GenBank/DDBJ databases">
        <authorList>
            <consortium name="Pathogen Informatics"/>
            <person name="Doyle S."/>
        </authorList>
    </citation>
    <scope>NUCLEOTIDE SEQUENCE [LARGE SCALE GENOMIC DNA]</scope>
    <source>
        <strain evidence="3 4">NCTC13184</strain>
    </source>
</reference>
<accession>A0A378WWH6</accession>
<feature type="domain" description="Activator of Hsp90 ATPase homologue 1/2-like C-terminal" evidence="2">
    <location>
        <begin position="13"/>
        <end position="147"/>
    </location>
</feature>
<evidence type="ECO:0000313" key="3">
    <source>
        <dbReference type="EMBL" id="SUA44801.1"/>
    </source>
</evidence>
<dbReference type="AlphaFoldDB" id="A0A378WWH6"/>